<dbReference type="Pfam" id="PF13442">
    <property type="entry name" value="Cytochrome_CBB3"/>
    <property type="match status" value="1"/>
</dbReference>
<keyword evidence="9 13" id="KW-0472">Membrane</keyword>
<keyword evidence="6" id="KW-0249">Electron transport</keyword>
<dbReference type="PANTHER" id="PTHR37823">
    <property type="entry name" value="CYTOCHROME C-553-LIKE"/>
    <property type="match status" value="1"/>
</dbReference>
<feature type="binding site" description="covalent" evidence="10">
    <location>
        <position position="199"/>
    </location>
    <ligand>
        <name>heme c</name>
        <dbReference type="ChEBI" id="CHEBI:61717"/>
    </ligand>
</feature>
<keyword evidence="7 13" id="KW-1133">Transmembrane helix</keyword>
<evidence type="ECO:0000313" key="16">
    <source>
        <dbReference type="EMBL" id="PRO66828.1"/>
    </source>
</evidence>
<dbReference type="OrthoDB" id="2380469at2"/>
<dbReference type="InterPro" id="IPR036150">
    <property type="entry name" value="Cyt_b/b6_C_sf"/>
</dbReference>
<evidence type="ECO:0000256" key="3">
    <source>
        <dbReference type="ARBA" id="ARBA00022617"/>
    </source>
</evidence>
<evidence type="ECO:0000259" key="15">
    <source>
        <dbReference type="PROSITE" id="PS51007"/>
    </source>
</evidence>
<feature type="transmembrane region" description="Helical" evidence="13">
    <location>
        <begin position="102"/>
        <end position="124"/>
    </location>
</feature>
<evidence type="ECO:0000256" key="1">
    <source>
        <dbReference type="ARBA" id="ARBA00004141"/>
    </source>
</evidence>
<dbReference type="InterPro" id="IPR005798">
    <property type="entry name" value="Cyt_b/b6_C"/>
</dbReference>
<accession>A0A2P6MKM6</accession>
<dbReference type="InterPro" id="IPR012049">
    <property type="entry name" value="MenaQ_cyt_c_Rdtase_cyt_b/c-su"/>
</dbReference>
<keyword evidence="17" id="KW-1185">Reference proteome</keyword>
<feature type="binding site" description="axial binding residue" evidence="11">
    <location>
        <position position="200"/>
    </location>
    <ligand>
        <name>heme c</name>
        <dbReference type="ChEBI" id="CHEBI:61717"/>
    </ligand>
    <ligandPart>
        <name>Fe</name>
        <dbReference type="ChEBI" id="CHEBI:18248"/>
    </ligandPart>
</feature>
<dbReference type="Pfam" id="PF00032">
    <property type="entry name" value="Cytochrom_B_C"/>
    <property type="match status" value="1"/>
</dbReference>
<feature type="binding site" description="covalent" evidence="10">
    <location>
        <position position="196"/>
    </location>
    <ligand>
        <name>heme c</name>
        <dbReference type="ChEBI" id="CHEBI:61717"/>
    </ligand>
</feature>
<evidence type="ECO:0000256" key="5">
    <source>
        <dbReference type="ARBA" id="ARBA00022723"/>
    </source>
</evidence>
<dbReference type="PANTHER" id="PTHR37823:SF4">
    <property type="entry name" value="MENAQUINOL-CYTOCHROME C REDUCTASE CYTOCHROME B_C SUBUNIT"/>
    <property type="match status" value="1"/>
</dbReference>
<gene>
    <name evidence="16" type="ORF">C6I21_02585</name>
</gene>
<proteinExistence type="predicted"/>
<dbReference type="Gene3D" id="1.10.760.10">
    <property type="entry name" value="Cytochrome c-like domain"/>
    <property type="match status" value="1"/>
</dbReference>
<evidence type="ECO:0000259" key="14">
    <source>
        <dbReference type="PROSITE" id="PS51003"/>
    </source>
</evidence>
<keyword evidence="8 11" id="KW-0408">Iron</keyword>
<dbReference type="RefSeq" id="WP_105957864.1">
    <property type="nucleotide sequence ID" value="NZ_PVNS01000002.1"/>
</dbReference>
<feature type="domain" description="Cytochrome b/b6 C-terminal region profile" evidence="14">
    <location>
        <begin position="27"/>
        <end position="154"/>
    </location>
</feature>
<dbReference type="InterPro" id="IPR027387">
    <property type="entry name" value="Cytb/b6-like_sf"/>
</dbReference>
<dbReference type="SUPFAM" id="SSF46626">
    <property type="entry name" value="Cytochrome c"/>
    <property type="match status" value="1"/>
</dbReference>
<evidence type="ECO:0000256" key="7">
    <source>
        <dbReference type="ARBA" id="ARBA00022989"/>
    </source>
</evidence>
<evidence type="ECO:0000256" key="8">
    <source>
        <dbReference type="ARBA" id="ARBA00023004"/>
    </source>
</evidence>
<feature type="transmembrane region" description="Helical" evidence="13">
    <location>
        <begin position="46"/>
        <end position="65"/>
    </location>
</feature>
<dbReference type="SUPFAM" id="SSF81648">
    <property type="entry name" value="a domain/subunit of cytochrome bc1 complex (Ubiquinol-cytochrome c reductase)"/>
    <property type="match status" value="1"/>
</dbReference>
<evidence type="ECO:0000256" key="4">
    <source>
        <dbReference type="ARBA" id="ARBA00022692"/>
    </source>
</evidence>
<organism evidence="16 17">
    <name type="scientific">Alkalicoccus urumqiensis</name>
    <name type="common">Bacillus urumqiensis</name>
    <dbReference type="NCBI Taxonomy" id="1548213"/>
    <lineage>
        <taxon>Bacteria</taxon>
        <taxon>Bacillati</taxon>
        <taxon>Bacillota</taxon>
        <taxon>Bacilli</taxon>
        <taxon>Bacillales</taxon>
        <taxon>Bacillaceae</taxon>
        <taxon>Alkalicoccus</taxon>
    </lineage>
</organism>
<feature type="domain" description="Cytochrome c" evidence="15">
    <location>
        <begin position="181"/>
        <end position="257"/>
    </location>
</feature>
<dbReference type="AlphaFoldDB" id="A0A2P6MKM6"/>
<comment type="caution">
    <text evidence="16">The sequence shown here is derived from an EMBL/GenBank/DDBJ whole genome shotgun (WGS) entry which is preliminary data.</text>
</comment>
<evidence type="ECO:0000256" key="11">
    <source>
        <dbReference type="PIRSR" id="PIRSR036636-51"/>
    </source>
</evidence>
<evidence type="ECO:0000313" key="17">
    <source>
        <dbReference type="Proteomes" id="UP000243650"/>
    </source>
</evidence>
<protein>
    <submittedName>
        <fullName evidence="16">Cytochrome C oxidase Cbb3</fullName>
    </submittedName>
</protein>
<dbReference type="PROSITE" id="PS51007">
    <property type="entry name" value="CYTC"/>
    <property type="match status" value="1"/>
</dbReference>
<feature type="transmembrane region" description="Helical" evidence="13">
    <location>
        <begin position="136"/>
        <end position="154"/>
    </location>
</feature>
<sequence>MHRGKGMKFVGDSRVPAEKKPNIPKDYSEYPGKTEAFWPNFLLREWMVGAVFLIGFLVLTVAHPAPLEGVADPTETSYIPLPDWYFLFLYQLLKYEFASGPYTVIGAVIIPGIAFGALLLAPWLDVGKERRPYKRPIASGLMMLGVVATIFLTWESVDQHDWEAAAEQGQMADEEEDVEVDESAAGYEIYQSQDSCIGCHGGDMSGGAAGPNLLTTELETDEVIDIIQNGQGDMPADQFEGSDEELETLAAFIANNGQAPDGEGGSGGEGEDGGEDSGDEESDEGSEEGNEE</sequence>
<evidence type="ECO:0000256" key="9">
    <source>
        <dbReference type="ARBA" id="ARBA00023136"/>
    </source>
</evidence>
<dbReference type="GO" id="GO:0016491">
    <property type="term" value="F:oxidoreductase activity"/>
    <property type="evidence" value="ECO:0007669"/>
    <property type="project" value="InterPro"/>
</dbReference>
<keyword evidence="4 13" id="KW-0812">Transmembrane</keyword>
<dbReference type="PROSITE" id="PS51003">
    <property type="entry name" value="CYTB_CTER"/>
    <property type="match status" value="1"/>
</dbReference>
<evidence type="ECO:0000256" key="2">
    <source>
        <dbReference type="ARBA" id="ARBA00022448"/>
    </source>
</evidence>
<keyword evidence="2" id="KW-0813">Transport</keyword>
<dbReference type="GO" id="GO:0009055">
    <property type="term" value="F:electron transfer activity"/>
    <property type="evidence" value="ECO:0007669"/>
    <property type="project" value="InterPro"/>
</dbReference>
<evidence type="ECO:0000256" key="12">
    <source>
        <dbReference type="SAM" id="MobiDB-lite"/>
    </source>
</evidence>
<dbReference type="EMBL" id="PVNS01000002">
    <property type="protein sequence ID" value="PRO66828.1"/>
    <property type="molecule type" value="Genomic_DNA"/>
</dbReference>
<dbReference type="GO" id="GO:0016020">
    <property type="term" value="C:membrane"/>
    <property type="evidence" value="ECO:0007669"/>
    <property type="project" value="UniProtKB-SubCell"/>
</dbReference>
<keyword evidence="3 10" id="KW-0349">Heme</keyword>
<comment type="subcellular location">
    <subcellularLocation>
        <location evidence="1">Membrane</location>
        <topology evidence="1">Multi-pass membrane protein</topology>
    </subcellularLocation>
</comment>
<dbReference type="Gene3D" id="1.20.810.10">
    <property type="entry name" value="Cytochrome Bc1 Complex, Chain C"/>
    <property type="match status" value="1"/>
</dbReference>
<dbReference type="GO" id="GO:0005506">
    <property type="term" value="F:iron ion binding"/>
    <property type="evidence" value="ECO:0007669"/>
    <property type="project" value="InterPro"/>
</dbReference>
<evidence type="ECO:0000256" key="13">
    <source>
        <dbReference type="SAM" id="Phobius"/>
    </source>
</evidence>
<name>A0A2P6MKM6_ALKUR</name>
<evidence type="ECO:0000256" key="10">
    <source>
        <dbReference type="PIRSR" id="PIRSR036636-50"/>
    </source>
</evidence>
<feature type="compositionally biased region" description="Acidic residues" evidence="12">
    <location>
        <begin position="269"/>
        <end position="292"/>
    </location>
</feature>
<keyword evidence="5 11" id="KW-0479">Metal-binding</keyword>
<dbReference type="InterPro" id="IPR009056">
    <property type="entry name" value="Cyt_c-like_dom"/>
</dbReference>
<dbReference type="InterPro" id="IPR036909">
    <property type="entry name" value="Cyt_c-like_dom_sf"/>
</dbReference>
<evidence type="ECO:0000256" key="6">
    <source>
        <dbReference type="ARBA" id="ARBA00022982"/>
    </source>
</evidence>
<feature type="region of interest" description="Disordered" evidence="12">
    <location>
        <begin position="252"/>
        <end position="292"/>
    </location>
</feature>
<dbReference type="GO" id="GO:0020037">
    <property type="term" value="F:heme binding"/>
    <property type="evidence" value="ECO:0007669"/>
    <property type="project" value="InterPro"/>
</dbReference>
<dbReference type="InterPro" id="IPR051811">
    <property type="entry name" value="Cytochrome_c550/c551-like"/>
</dbReference>
<reference evidence="16 17" key="1">
    <citation type="submission" date="2018-03" db="EMBL/GenBank/DDBJ databases">
        <title>Bacillus urumqiensis sp. nov., a moderately haloalkaliphilic bacterium isolated from a salt lake.</title>
        <authorList>
            <person name="Zhao B."/>
            <person name="Liao Z."/>
        </authorList>
    </citation>
    <scope>NUCLEOTIDE SEQUENCE [LARGE SCALE GENOMIC DNA]</scope>
    <source>
        <strain evidence="16 17">BZ-SZ-XJ18</strain>
    </source>
</reference>
<dbReference type="PIRSF" id="PIRSF036636">
    <property type="entry name" value="QcrC"/>
    <property type="match status" value="1"/>
</dbReference>
<dbReference type="Proteomes" id="UP000243650">
    <property type="component" value="Unassembled WGS sequence"/>
</dbReference>